<dbReference type="RefSeq" id="WP_145198242.1">
    <property type="nucleotide sequence ID" value="NZ_CP036434.1"/>
</dbReference>
<dbReference type="Pfam" id="PF07973">
    <property type="entry name" value="tRNA_SAD"/>
    <property type="match status" value="1"/>
</dbReference>
<dbReference type="SUPFAM" id="SSF55186">
    <property type="entry name" value="ThrRS/AlaRS common domain"/>
    <property type="match status" value="1"/>
</dbReference>
<dbReference type="PANTHER" id="PTHR11777:SF9">
    <property type="entry name" value="ALANINE--TRNA LIGASE, CYTOPLASMIC"/>
    <property type="match status" value="1"/>
</dbReference>
<dbReference type="InterPro" id="IPR018163">
    <property type="entry name" value="Thr/Ala-tRNA-synth_IIc_edit"/>
</dbReference>
<evidence type="ECO:0000256" key="8">
    <source>
        <dbReference type="ARBA" id="ARBA00022884"/>
    </source>
</evidence>
<evidence type="ECO:0000256" key="10">
    <source>
        <dbReference type="ARBA" id="ARBA00023146"/>
    </source>
</evidence>
<evidence type="ECO:0000256" key="9">
    <source>
        <dbReference type="ARBA" id="ARBA00022917"/>
    </source>
</evidence>
<keyword evidence="4 11" id="KW-0479">Metal-binding</keyword>
<dbReference type="SUPFAM" id="SSF50447">
    <property type="entry name" value="Translation proteins"/>
    <property type="match status" value="1"/>
</dbReference>
<dbReference type="InterPro" id="IPR023033">
    <property type="entry name" value="Ala_tRNA_ligase_euk/bac"/>
</dbReference>
<evidence type="ECO:0000256" key="5">
    <source>
        <dbReference type="ARBA" id="ARBA00022741"/>
    </source>
</evidence>
<keyword evidence="8 11" id="KW-0694">RNA-binding</keyword>
<keyword evidence="11" id="KW-0963">Cytoplasm</keyword>
<dbReference type="GO" id="GO:0005524">
    <property type="term" value="F:ATP binding"/>
    <property type="evidence" value="ECO:0007669"/>
    <property type="project" value="UniProtKB-UniRule"/>
</dbReference>
<dbReference type="NCBIfam" id="TIGR00344">
    <property type="entry name" value="alaS"/>
    <property type="match status" value="1"/>
</dbReference>
<dbReference type="CDD" id="cd00673">
    <property type="entry name" value="AlaRS_core"/>
    <property type="match status" value="1"/>
</dbReference>
<feature type="binding site" evidence="11">
    <location>
        <position position="584"/>
    </location>
    <ligand>
        <name>Zn(2+)</name>
        <dbReference type="ChEBI" id="CHEBI:29105"/>
    </ligand>
</feature>
<feature type="domain" description="Alanyl-transfer RNA synthetases family profile" evidence="12">
    <location>
        <begin position="9"/>
        <end position="732"/>
    </location>
</feature>
<keyword evidence="10 11" id="KW-0030">Aminoacyl-tRNA synthetase</keyword>
<dbReference type="Proteomes" id="UP000320390">
    <property type="component" value="Chromosome"/>
</dbReference>
<feature type="binding site" evidence="11">
    <location>
        <position position="580"/>
    </location>
    <ligand>
        <name>Zn(2+)</name>
        <dbReference type="ChEBI" id="CHEBI:29105"/>
    </ligand>
</feature>
<dbReference type="FunFam" id="3.30.930.10:FF:000011">
    <property type="entry name" value="Alanine--tRNA ligase, cytoplasmic"/>
    <property type="match status" value="1"/>
</dbReference>
<comment type="subcellular location">
    <subcellularLocation>
        <location evidence="11">Cytoplasm</location>
    </subcellularLocation>
</comment>
<keyword evidence="7 11" id="KW-0067">ATP-binding</keyword>
<feature type="binding site" evidence="11">
    <location>
        <position position="693"/>
    </location>
    <ligand>
        <name>Zn(2+)</name>
        <dbReference type="ChEBI" id="CHEBI:29105"/>
    </ligand>
</feature>
<dbReference type="SUPFAM" id="SSF101353">
    <property type="entry name" value="Putative anticodon-binding domain of alanyl-tRNA synthetase (AlaRS)"/>
    <property type="match status" value="1"/>
</dbReference>
<evidence type="ECO:0000256" key="4">
    <source>
        <dbReference type="ARBA" id="ARBA00022723"/>
    </source>
</evidence>
<evidence type="ECO:0000313" key="13">
    <source>
        <dbReference type="EMBL" id="QDV07314.1"/>
    </source>
</evidence>
<dbReference type="InterPro" id="IPR018165">
    <property type="entry name" value="Ala-tRNA-synth_IIc_core"/>
</dbReference>
<dbReference type="InterPro" id="IPR012947">
    <property type="entry name" value="tRNA_SAD"/>
</dbReference>
<dbReference type="InterPro" id="IPR002318">
    <property type="entry name" value="Ala-tRNA-lgiase_IIc"/>
</dbReference>
<dbReference type="SMART" id="SM00863">
    <property type="entry name" value="tRNA_SAD"/>
    <property type="match status" value="1"/>
</dbReference>
<dbReference type="FunFam" id="3.30.54.20:FF:000001">
    <property type="entry name" value="Alanine--tRNA ligase"/>
    <property type="match status" value="1"/>
</dbReference>
<dbReference type="GO" id="GO:0000049">
    <property type="term" value="F:tRNA binding"/>
    <property type="evidence" value="ECO:0007669"/>
    <property type="project" value="UniProtKB-KW"/>
</dbReference>
<evidence type="ECO:0000256" key="7">
    <source>
        <dbReference type="ARBA" id="ARBA00022840"/>
    </source>
</evidence>
<dbReference type="Gene3D" id="3.30.930.10">
    <property type="entry name" value="Bira Bifunctional Protein, Domain 2"/>
    <property type="match status" value="1"/>
</dbReference>
<comment type="domain">
    <text evidence="11">Consists of three domains; the N-terminal catalytic domain, the editing domain and the C-terminal C-Ala domain. The editing domain removes incorrectly charged amino acids, while the C-Ala domain, along with tRNA(Ala), serves as a bridge to cooperatively bring together the editing and aminoacylation centers thus stimulating deacylation of misacylated tRNAs.</text>
</comment>
<dbReference type="FunFam" id="3.10.310.40:FF:000001">
    <property type="entry name" value="Alanine--tRNA ligase"/>
    <property type="match status" value="1"/>
</dbReference>
<dbReference type="PANTHER" id="PTHR11777">
    <property type="entry name" value="ALANYL-TRNA SYNTHETASE"/>
    <property type="match status" value="1"/>
</dbReference>
<dbReference type="PRINTS" id="PR00980">
    <property type="entry name" value="TRNASYNTHALA"/>
</dbReference>
<dbReference type="HAMAP" id="MF_00036_B">
    <property type="entry name" value="Ala_tRNA_synth_B"/>
    <property type="match status" value="1"/>
</dbReference>
<dbReference type="Gene3D" id="3.10.310.40">
    <property type="match status" value="1"/>
</dbReference>
<dbReference type="InterPro" id="IPR018162">
    <property type="entry name" value="Ala-tRNA-ligase_IIc_anticod-bd"/>
</dbReference>
<dbReference type="OrthoDB" id="9803884at2"/>
<comment type="similarity">
    <text evidence="1 11">Belongs to the class-II aminoacyl-tRNA synthetase family.</text>
</comment>
<dbReference type="GO" id="GO:0002161">
    <property type="term" value="F:aminoacyl-tRNA deacylase activity"/>
    <property type="evidence" value="ECO:0007669"/>
    <property type="project" value="TreeGrafter"/>
</dbReference>
<dbReference type="GO" id="GO:0004813">
    <property type="term" value="F:alanine-tRNA ligase activity"/>
    <property type="evidence" value="ECO:0007669"/>
    <property type="project" value="UniProtKB-UniRule"/>
</dbReference>
<sequence>MTPGDVQTFTATRVRKDFLHFFEERGHRIVPSAPVFPQDDPTLLFTNAGMNQFKDVFLGTGTRPYKRAVDTQKCIRVQGKHNDLEEVGRDTYHHTFFEMLGNWSFGDYFKEDAIVWSWTLLTEVWGMPKDRLWVTVFAGDEKDGLPADTEAEEIWKTKTDIDPSHVLRFDKSDNFWEMGETGPCGPCTEIHIDRGGPDSDPNDGADIKIGVNAGNERFIELWNNVFMQFNRQDDGSLVELPAKSVDTGMGFERVLAVLQGKSSNYDTDLFQPIFRAIERVTGKTYHATPDDEADVAFRVCADHVRAFTSAVADGVTPSNEGRGYVLRRLVRRASRYGLQHLGAKEPFLFEVVAAVVDVLGEAFPEMKTRKEHVQLVMKTEEESFRKTLDRGLVQFEKLAQATKGMEIDGKDAYELYATYGFPQDLVELMARERGMSVDTAGWDAAREAHSEVSKSEGSFKQILSAEELSGLPGTVAVYHEDEGGRTECNAEVVRYFPALSDRPARLILDRTSFYADAGGQVGDTGLIEAQDGTFRFVVEETKKMGDVHVHIGQVDGEPVAGAGAVCLVDAARRNSIRANHTATHLLHQALRDALGDHVAQAGSYVGPDRLRFDISHPSAMSEEEMLEVETAVNDRVARNRAVVTSVETPDEAKSRGAMALFGEKYGDEVRVVSIDDDDGDARPWSLELCGGTHVARTGDIGPFVILSERAVAAGVRRIEALTQAGAVAAFQEQRRLLKELSAKLKTSPEELGGRIDQLQKQVKEAKKQKKSAAGDQVTAAFQLAKTELEKRGGVVAGALDFPELDRDGIRQLGERLKGAEPDLALVLFGRGEPGSNASGVPFVALCAGEALAKGISAGDLATKVKALLGGGGGGRADSAQGQGERADAIPAAIHEVVQVFQVALR</sequence>
<dbReference type="Pfam" id="PF01411">
    <property type="entry name" value="tRNA-synt_2c"/>
    <property type="match status" value="1"/>
</dbReference>
<accession>A0A518ET99</accession>
<keyword evidence="3 11" id="KW-0436">Ligase</keyword>
<dbReference type="SUPFAM" id="SSF55681">
    <property type="entry name" value="Class II aaRS and biotin synthetases"/>
    <property type="match status" value="1"/>
</dbReference>
<comment type="cofactor">
    <cofactor evidence="11">
        <name>Zn(2+)</name>
        <dbReference type="ChEBI" id="CHEBI:29105"/>
    </cofactor>
    <text evidence="11">Binds 1 zinc ion per subunit.</text>
</comment>
<dbReference type="EC" id="6.1.1.7" evidence="11"/>
<keyword evidence="6 11" id="KW-0862">Zinc</keyword>
<dbReference type="InterPro" id="IPR050058">
    <property type="entry name" value="Ala-tRNA_ligase"/>
</dbReference>
<evidence type="ECO:0000256" key="3">
    <source>
        <dbReference type="ARBA" id="ARBA00022598"/>
    </source>
</evidence>
<dbReference type="Gene3D" id="6.10.250.550">
    <property type="match status" value="1"/>
</dbReference>
<dbReference type="Pfam" id="PF02272">
    <property type="entry name" value="DHHA1"/>
    <property type="match status" value="1"/>
</dbReference>
<dbReference type="GO" id="GO:0008270">
    <property type="term" value="F:zinc ion binding"/>
    <property type="evidence" value="ECO:0007669"/>
    <property type="project" value="UniProtKB-UniRule"/>
</dbReference>
<dbReference type="Gene3D" id="2.40.30.130">
    <property type="match status" value="1"/>
</dbReference>
<keyword evidence="5 11" id="KW-0547">Nucleotide-binding</keyword>
<dbReference type="Gene3D" id="3.30.980.10">
    <property type="entry name" value="Threonyl-trna Synthetase, Chain A, domain 2"/>
    <property type="match status" value="1"/>
</dbReference>
<protein>
    <recommendedName>
        <fullName evidence="11">Alanine--tRNA ligase</fullName>
        <ecNumber evidence="11">6.1.1.7</ecNumber>
    </recommendedName>
    <alternativeName>
        <fullName evidence="11">Alanyl-tRNA synthetase</fullName>
        <shortName evidence="11">AlaRS</shortName>
    </alternativeName>
</protein>
<dbReference type="GO" id="GO:0005737">
    <property type="term" value="C:cytoplasm"/>
    <property type="evidence" value="ECO:0007669"/>
    <property type="project" value="UniProtKB-SubCell"/>
</dbReference>
<evidence type="ECO:0000256" key="2">
    <source>
        <dbReference type="ARBA" id="ARBA00022555"/>
    </source>
</evidence>
<dbReference type="AlphaFoldDB" id="A0A518ET99"/>
<proteinExistence type="inferred from homology"/>
<dbReference type="InterPro" id="IPR009000">
    <property type="entry name" value="Transl_B-barrel_sf"/>
</dbReference>
<comment type="function">
    <text evidence="11">Catalyzes the attachment of alanine to tRNA(Ala) in a two-step reaction: alanine is first activated by ATP to form Ala-AMP and then transferred to the acceptor end of tRNA(Ala). Also edits incorrectly charged Ser-tRNA(Ala) and Gly-tRNA(Ala) via its editing domain.</text>
</comment>
<keyword evidence="9 11" id="KW-0648">Protein biosynthesis</keyword>
<keyword evidence="14" id="KW-1185">Reference proteome</keyword>
<dbReference type="InterPro" id="IPR018164">
    <property type="entry name" value="Ala-tRNA-synth_IIc_N"/>
</dbReference>
<keyword evidence="2 11" id="KW-0820">tRNA-binding</keyword>
<dbReference type="GO" id="GO:0006419">
    <property type="term" value="P:alanyl-tRNA aminoacylation"/>
    <property type="evidence" value="ECO:0007669"/>
    <property type="project" value="UniProtKB-UniRule"/>
</dbReference>
<dbReference type="Gene3D" id="3.30.54.20">
    <property type="match status" value="1"/>
</dbReference>
<dbReference type="EMBL" id="CP036434">
    <property type="protein sequence ID" value="QDV07314.1"/>
    <property type="molecule type" value="Genomic_DNA"/>
</dbReference>
<evidence type="ECO:0000256" key="6">
    <source>
        <dbReference type="ARBA" id="ARBA00022833"/>
    </source>
</evidence>
<gene>
    <name evidence="11 13" type="primary">alaS</name>
    <name evidence="13" type="ORF">Poly30_28370</name>
</gene>
<reference evidence="13 14" key="1">
    <citation type="submission" date="2019-02" db="EMBL/GenBank/DDBJ databases">
        <title>Deep-cultivation of Planctomycetes and their phenomic and genomic characterization uncovers novel biology.</title>
        <authorList>
            <person name="Wiegand S."/>
            <person name="Jogler M."/>
            <person name="Boedeker C."/>
            <person name="Pinto D."/>
            <person name="Vollmers J."/>
            <person name="Rivas-Marin E."/>
            <person name="Kohn T."/>
            <person name="Peeters S.H."/>
            <person name="Heuer A."/>
            <person name="Rast P."/>
            <person name="Oberbeckmann S."/>
            <person name="Bunk B."/>
            <person name="Jeske O."/>
            <person name="Meyerdierks A."/>
            <person name="Storesund J.E."/>
            <person name="Kallscheuer N."/>
            <person name="Luecker S."/>
            <person name="Lage O.M."/>
            <person name="Pohl T."/>
            <person name="Merkel B.J."/>
            <person name="Hornburger P."/>
            <person name="Mueller R.-W."/>
            <person name="Bruemmer F."/>
            <person name="Labrenz M."/>
            <person name="Spormann A.M."/>
            <person name="Op den Camp H."/>
            <person name="Overmann J."/>
            <person name="Amann R."/>
            <person name="Jetten M.S.M."/>
            <person name="Mascher T."/>
            <person name="Medema M.H."/>
            <person name="Devos D.P."/>
            <person name="Kaster A.-K."/>
            <person name="Ovreas L."/>
            <person name="Rohde M."/>
            <person name="Galperin M.Y."/>
            <person name="Jogler C."/>
        </authorList>
    </citation>
    <scope>NUCLEOTIDE SEQUENCE [LARGE SCALE GENOMIC DNA]</scope>
    <source>
        <strain evidence="13 14">Poly30</strain>
    </source>
</reference>
<comment type="catalytic activity">
    <reaction evidence="11">
        <text>tRNA(Ala) + L-alanine + ATP = L-alanyl-tRNA(Ala) + AMP + diphosphate</text>
        <dbReference type="Rhea" id="RHEA:12540"/>
        <dbReference type="Rhea" id="RHEA-COMP:9657"/>
        <dbReference type="Rhea" id="RHEA-COMP:9923"/>
        <dbReference type="ChEBI" id="CHEBI:30616"/>
        <dbReference type="ChEBI" id="CHEBI:33019"/>
        <dbReference type="ChEBI" id="CHEBI:57972"/>
        <dbReference type="ChEBI" id="CHEBI:78442"/>
        <dbReference type="ChEBI" id="CHEBI:78497"/>
        <dbReference type="ChEBI" id="CHEBI:456215"/>
        <dbReference type="EC" id="6.1.1.7"/>
    </reaction>
</comment>
<name>A0A518ET99_9BACT</name>
<organism evidence="13 14">
    <name type="scientific">Saltatorellus ferox</name>
    <dbReference type="NCBI Taxonomy" id="2528018"/>
    <lineage>
        <taxon>Bacteria</taxon>
        <taxon>Pseudomonadati</taxon>
        <taxon>Planctomycetota</taxon>
        <taxon>Planctomycetia</taxon>
        <taxon>Planctomycetia incertae sedis</taxon>
        <taxon>Saltatorellus</taxon>
    </lineage>
</organism>
<dbReference type="PROSITE" id="PS50860">
    <property type="entry name" value="AA_TRNA_LIGASE_II_ALA"/>
    <property type="match status" value="1"/>
</dbReference>
<dbReference type="FunFam" id="3.30.980.10:FF:000004">
    <property type="entry name" value="Alanine--tRNA ligase, cytoplasmic"/>
    <property type="match status" value="1"/>
</dbReference>
<dbReference type="InterPro" id="IPR003156">
    <property type="entry name" value="DHHA1_dom"/>
</dbReference>
<feature type="binding site" evidence="11">
    <location>
        <position position="689"/>
    </location>
    <ligand>
        <name>Zn(2+)</name>
        <dbReference type="ChEBI" id="CHEBI:29105"/>
    </ligand>
</feature>
<evidence type="ECO:0000256" key="11">
    <source>
        <dbReference type="HAMAP-Rule" id="MF_00036"/>
    </source>
</evidence>
<dbReference type="InterPro" id="IPR045864">
    <property type="entry name" value="aa-tRNA-synth_II/BPL/LPL"/>
</dbReference>
<evidence type="ECO:0000259" key="12">
    <source>
        <dbReference type="PROSITE" id="PS50860"/>
    </source>
</evidence>
<evidence type="ECO:0000313" key="14">
    <source>
        <dbReference type="Proteomes" id="UP000320390"/>
    </source>
</evidence>
<evidence type="ECO:0000256" key="1">
    <source>
        <dbReference type="ARBA" id="ARBA00008226"/>
    </source>
</evidence>